<comment type="similarity">
    <text evidence="5">Belongs to the 4-toluene sulfonate uptake permease (TSUP) (TC 2.A.102) family.</text>
</comment>
<evidence type="ECO:0000256" key="2">
    <source>
        <dbReference type="ARBA" id="ARBA00022692"/>
    </source>
</evidence>
<feature type="transmembrane region" description="Helical" evidence="5">
    <location>
        <begin position="52"/>
        <end position="72"/>
    </location>
</feature>
<feature type="transmembrane region" description="Helical" evidence="5">
    <location>
        <begin position="277"/>
        <end position="295"/>
    </location>
</feature>
<dbReference type="PANTHER" id="PTHR43483:SF3">
    <property type="entry name" value="MEMBRANE TRANSPORTER PROTEIN HI_0806-RELATED"/>
    <property type="match status" value="1"/>
</dbReference>
<proteinExistence type="inferred from homology"/>
<sequence length="299" mass="32587">MLFPVSGVEVNPFVPFIAAFIVSFFTSMGGVSGAFLLLPFQVSILGYTAPSVSATNQVFNIVAIPSGVYRYIREGRMLWPLTWAVIIGTLPGVFIGAWIRIEYLPNPKNFKFFVGFVLLYIGWRLLLDVARPKNKYEDKGSPAGSVSSHFVDVKMSTMKKVEFEYDGETFEFSSPIIYALCFLVGIAGGIYGIGGGSIIAPFFVAIIGLPVYTVAGAALMGTFITSVAGVTFYQFLSQFYPDVSVAPDWSLGFLFGIGGFLGMYLGARTQKFVPAKYIKGMLCVCVLFVAGKYLLGFLM</sequence>
<evidence type="ECO:0000256" key="4">
    <source>
        <dbReference type="ARBA" id="ARBA00023136"/>
    </source>
</evidence>
<feature type="transmembrane region" description="Helical" evidence="5">
    <location>
        <begin position="248"/>
        <end position="265"/>
    </location>
</feature>
<evidence type="ECO:0000256" key="1">
    <source>
        <dbReference type="ARBA" id="ARBA00004141"/>
    </source>
</evidence>
<evidence type="ECO:0000313" key="7">
    <source>
        <dbReference type="Proteomes" id="UP000605201"/>
    </source>
</evidence>
<reference evidence="6 7" key="1">
    <citation type="submission" date="2020-08" db="EMBL/GenBank/DDBJ databases">
        <title>Bridging the membrane lipid divide: bacteria of the FCB group superphylum have the potential to synthesize archaeal ether lipids.</title>
        <authorList>
            <person name="Villanueva L."/>
            <person name="Von Meijenfeldt F.A.B."/>
            <person name="Westbye A.B."/>
            <person name="Yadav S."/>
            <person name="Hopmans E.C."/>
            <person name="Dutilh B.E."/>
            <person name="Sinninghe Damste J.S."/>
        </authorList>
    </citation>
    <scope>NUCLEOTIDE SEQUENCE [LARGE SCALE GENOMIC DNA]</scope>
    <source>
        <strain evidence="6">NIOZ-UU17</strain>
    </source>
</reference>
<keyword evidence="3 5" id="KW-1133">Transmembrane helix</keyword>
<evidence type="ECO:0000313" key="6">
    <source>
        <dbReference type="EMBL" id="MBC8431965.1"/>
    </source>
</evidence>
<keyword evidence="4 5" id="KW-0472">Membrane</keyword>
<dbReference type="PANTHER" id="PTHR43483">
    <property type="entry name" value="MEMBRANE TRANSPORTER PROTEIN HI_0806-RELATED"/>
    <property type="match status" value="1"/>
</dbReference>
<organism evidence="6 7">
    <name type="scientific">Candidatus Desulfatibia vada</name>
    <dbReference type="NCBI Taxonomy" id="2841696"/>
    <lineage>
        <taxon>Bacteria</taxon>
        <taxon>Pseudomonadati</taxon>
        <taxon>Thermodesulfobacteriota</taxon>
        <taxon>Desulfobacteria</taxon>
        <taxon>Desulfobacterales</taxon>
        <taxon>Desulfobacterales incertae sedis</taxon>
        <taxon>Candidatus Desulfatibia</taxon>
    </lineage>
</organism>
<dbReference type="EMBL" id="JACNIG010000195">
    <property type="protein sequence ID" value="MBC8431965.1"/>
    <property type="molecule type" value="Genomic_DNA"/>
</dbReference>
<keyword evidence="5" id="KW-1003">Cell membrane</keyword>
<dbReference type="GO" id="GO:0005886">
    <property type="term" value="C:plasma membrane"/>
    <property type="evidence" value="ECO:0007669"/>
    <property type="project" value="UniProtKB-SubCell"/>
</dbReference>
<comment type="subcellular location">
    <subcellularLocation>
        <location evidence="5">Cell membrane</location>
        <topology evidence="5">Multi-pass membrane protein</topology>
    </subcellularLocation>
    <subcellularLocation>
        <location evidence="1">Membrane</location>
        <topology evidence="1">Multi-pass membrane protein</topology>
    </subcellularLocation>
</comment>
<name>A0A8J6NYR9_9BACT</name>
<feature type="transmembrane region" description="Helical" evidence="5">
    <location>
        <begin position="176"/>
        <end position="204"/>
    </location>
</feature>
<keyword evidence="2 5" id="KW-0812">Transmembrane</keyword>
<feature type="transmembrane region" description="Helical" evidence="5">
    <location>
        <begin position="78"/>
        <end position="98"/>
    </location>
</feature>
<protein>
    <recommendedName>
        <fullName evidence="5">Probable membrane transporter protein</fullName>
    </recommendedName>
</protein>
<gene>
    <name evidence="6" type="ORF">H8D96_08590</name>
</gene>
<evidence type="ECO:0000256" key="3">
    <source>
        <dbReference type="ARBA" id="ARBA00022989"/>
    </source>
</evidence>
<dbReference type="AlphaFoldDB" id="A0A8J6NYR9"/>
<feature type="transmembrane region" description="Helical" evidence="5">
    <location>
        <begin position="12"/>
        <end position="40"/>
    </location>
</feature>
<evidence type="ECO:0000256" key="5">
    <source>
        <dbReference type="RuleBase" id="RU363041"/>
    </source>
</evidence>
<comment type="caution">
    <text evidence="6">The sequence shown here is derived from an EMBL/GenBank/DDBJ whole genome shotgun (WGS) entry which is preliminary data.</text>
</comment>
<dbReference type="InterPro" id="IPR002781">
    <property type="entry name" value="TM_pro_TauE-like"/>
</dbReference>
<accession>A0A8J6NYR9</accession>
<dbReference type="Pfam" id="PF01925">
    <property type="entry name" value="TauE"/>
    <property type="match status" value="1"/>
</dbReference>
<feature type="transmembrane region" description="Helical" evidence="5">
    <location>
        <begin position="110"/>
        <end position="127"/>
    </location>
</feature>
<dbReference type="Proteomes" id="UP000605201">
    <property type="component" value="Unassembled WGS sequence"/>
</dbReference>
<feature type="transmembrane region" description="Helical" evidence="5">
    <location>
        <begin position="211"/>
        <end position="236"/>
    </location>
</feature>